<comment type="caution">
    <text evidence="2">The sequence shown here is derived from an EMBL/GenBank/DDBJ whole genome shotgun (WGS) entry which is preliminary data.</text>
</comment>
<dbReference type="Proteomes" id="UP001221924">
    <property type="component" value="Unassembled WGS sequence"/>
</dbReference>
<organism evidence="2 3">
    <name type="scientific">Bacteroides cellulosilyticus</name>
    <dbReference type="NCBI Taxonomy" id="246787"/>
    <lineage>
        <taxon>Bacteria</taxon>
        <taxon>Pseudomonadati</taxon>
        <taxon>Bacteroidota</taxon>
        <taxon>Bacteroidia</taxon>
        <taxon>Bacteroidales</taxon>
        <taxon>Bacteroidaceae</taxon>
        <taxon>Bacteroides</taxon>
    </lineage>
</organism>
<feature type="domain" description="AAA-ATPase-like" evidence="1">
    <location>
        <begin position="1"/>
        <end position="79"/>
    </location>
</feature>
<accession>A0AAX4Y348</accession>
<evidence type="ECO:0000313" key="2">
    <source>
        <dbReference type="EMBL" id="MDE8698403.1"/>
    </source>
</evidence>
<dbReference type="AlphaFoldDB" id="A0AAX4Y348"/>
<protein>
    <submittedName>
        <fullName evidence="2">AAA family ATPase</fullName>
    </submittedName>
</protein>
<feature type="non-terminal residue" evidence="2">
    <location>
        <position position="1"/>
    </location>
</feature>
<evidence type="ECO:0000259" key="1">
    <source>
        <dbReference type="Pfam" id="PF09820"/>
    </source>
</evidence>
<dbReference type="EMBL" id="JARFID010001170">
    <property type="protein sequence ID" value="MDE8698403.1"/>
    <property type="molecule type" value="Genomic_DNA"/>
</dbReference>
<proteinExistence type="predicted"/>
<sequence>FNFSAVNSTPGRLEESFEEHCTGRLIEFADKYEHLFQPGFRQELMSRTTASTRLDYINSTASRLRLRIYLIIDEYDNSTPRLVV</sequence>
<name>A0AAX4Y348_9BACE</name>
<dbReference type="InterPro" id="IPR018631">
    <property type="entry name" value="AAA-ATPase-like_dom"/>
</dbReference>
<gene>
    <name evidence="2" type="ORF">PZH42_31370</name>
</gene>
<dbReference type="Pfam" id="PF09820">
    <property type="entry name" value="AAA-ATPase_like"/>
    <property type="match status" value="1"/>
</dbReference>
<reference evidence="2" key="1">
    <citation type="submission" date="2023-03" db="EMBL/GenBank/DDBJ databases">
        <title>DFI Biobank Strains.</title>
        <authorList>
            <person name="Mostad J."/>
            <person name="Paddock L."/>
            <person name="Medina S."/>
            <person name="Waligurski E."/>
            <person name="Barat B."/>
            <person name="Smith R."/>
            <person name="Burgo V."/>
            <person name="Metcalfe C."/>
            <person name="Woodson C."/>
            <person name="Sundararajan A."/>
            <person name="Ramaswamy R."/>
            <person name="Lin H."/>
            <person name="Pamer E.G."/>
        </authorList>
    </citation>
    <scope>NUCLEOTIDE SEQUENCE</scope>
    <source>
        <strain evidence="2">DFI.9.5</strain>
    </source>
</reference>
<evidence type="ECO:0000313" key="3">
    <source>
        <dbReference type="Proteomes" id="UP001221924"/>
    </source>
</evidence>
<dbReference type="RefSeq" id="WP_275203250.1">
    <property type="nucleotide sequence ID" value="NZ_JARFID010001170.1"/>
</dbReference>